<dbReference type="Proteomes" id="UP000553632">
    <property type="component" value="Unassembled WGS sequence"/>
</dbReference>
<feature type="region of interest" description="Disordered" evidence="1">
    <location>
        <begin position="1"/>
        <end position="30"/>
    </location>
</feature>
<organism evidence="3 4">
    <name type="scientific">Perkinsus olseni</name>
    <name type="common">Perkinsus atlanticus</name>
    <dbReference type="NCBI Taxonomy" id="32597"/>
    <lineage>
        <taxon>Eukaryota</taxon>
        <taxon>Sar</taxon>
        <taxon>Alveolata</taxon>
        <taxon>Perkinsozoa</taxon>
        <taxon>Perkinsea</taxon>
        <taxon>Perkinsida</taxon>
        <taxon>Perkinsidae</taxon>
        <taxon>Perkinsus</taxon>
    </lineage>
</organism>
<evidence type="ECO:0000256" key="1">
    <source>
        <dbReference type="SAM" id="MobiDB-lite"/>
    </source>
</evidence>
<evidence type="ECO:0000313" key="3">
    <source>
        <dbReference type="EMBL" id="KAF4739791.1"/>
    </source>
</evidence>
<reference evidence="3 4" key="1">
    <citation type="submission" date="2020-04" db="EMBL/GenBank/DDBJ databases">
        <title>Perkinsus olseni comparative genomics.</title>
        <authorList>
            <person name="Bogema D.R."/>
        </authorList>
    </citation>
    <scope>NUCLEOTIDE SEQUENCE [LARGE SCALE GENOMIC DNA]</scope>
    <source>
        <strain evidence="3 4">ATCC PRA-207</strain>
    </source>
</reference>
<dbReference type="InterPro" id="IPR002048">
    <property type="entry name" value="EF_hand_dom"/>
</dbReference>
<accession>A0A7J6T445</accession>
<dbReference type="EMBL" id="JABANO010013698">
    <property type="protein sequence ID" value="KAF4739791.1"/>
    <property type="molecule type" value="Genomic_DNA"/>
</dbReference>
<evidence type="ECO:0000259" key="2">
    <source>
        <dbReference type="PROSITE" id="PS50222"/>
    </source>
</evidence>
<feature type="compositionally biased region" description="Basic residues" evidence="1">
    <location>
        <begin position="9"/>
        <end position="25"/>
    </location>
</feature>
<dbReference type="SUPFAM" id="SSF47473">
    <property type="entry name" value="EF-hand"/>
    <property type="match status" value="1"/>
</dbReference>
<sequence>MAGAGKPPLKSHRREKPSGVHKWHMAHPPPGSSQFIIDHFKDMRTVFELADTDGDGYLTKPQAADWFRTVGFCMTTAAIDSLILSRIVTNHSLSKFNFREMLQAADKSQKLHGFNMGSVEDALTILGIGESDFPSNHLERRRISERLLGILDVSTIPAPDSLDAAYSDSVNF</sequence>
<dbReference type="Gene3D" id="1.10.238.10">
    <property type="entry name" value="EF-hand"/>
    <property type="match status" value="1"/>
</dbReference>
<dbReference type="GO" id="GO:0005509">
    <property type="term" value="F:calcium ion binding"/>
    <property type="evidence" value="ECO:0007669"/>
    <property type="project" value="InterPro"/>
</dbReference>
<dbReference type="AlphaFoldDB" id="A0A7J6T445"/>
<evidence type="ECO:0000313" key="4">
    <source>
        <dbReference type="Proteomes" id="UP000553632"/>
    </source>
</evidence>
<gene>
    <name evidence="3" type="ORF">FOZ63_005553</name>
</gene>
<dbReference type="PROSITE" id="PS50222">
    <property type="entry name" value="EF_HAND_2"/>
    <property type="match status" value="1"/>
</dbReference>
<comment type="caution">
    <text evidence="3">The sequence shown here is derived from an EMBL/GenBank/DDBJ whole genome shotgun (WGS) entry which is preliminary data.</text>
</comment>
<proteinExistence type="predicted"/>
<dbReference type="InterPro" id="IPR011992">
    <property type="entry name" value="EF-hand-dom_pair"/>
</dbReference>
<name>A0A7J6T445_PEROL</name>
<protein>
    <recommendedName>
        <fullName evidence="2">EF-hand domain-containing protein</fullName>
    </recommendedName>
</protein>
<feature type="domain" description="EF-hand" evidence="2">
    <location>
        <begin position="38"/>
        <end position="73"/>
    </location>
</feature>
<keyword evidence="4" id="KW-1185">Reference proteome</keyword>